<gene>
    <name evidence="1" type="ORF">QQF64_003333</name>
</gene>
<evidence type="ECO:0000313" key="1">
    <source>
        <dbReference type="EMBL" id="KAL1265306.1"/>
    </source>
</evidence>
<evidence type="ECO:0000313" key="2">
    <source>
        <dbReference type="Proteomes" id="UP001558613"/>
    </source>
</evidence>
<comment type="caution">
    <text evidence="1">The sequence shown here is derived from an EMBL/GenBank/DDBJ whole genome shotgun (WGS) entry which is preliminary data.</text>
</comment>
<dbReference type="Proteomes" id="UP001558613">
    <property type="component" value="Unassembled WGS sequence"/>
</dbReference>
<organism evidence="1 2">
    <name type="scientific">Cirrhinus molitorella</name>
    <name type="common">mud carp</name>
    <dbReference type="NCBI Taxonomy" id="172907"/>
    <lineage>
        <taxon>Eukaryota</taxon>
        <taxon>Metazoa</taxon>
        <taxon>Chordata</taxon>
        <taxon>Craniata</taxon>
        <taxon>Vertebrata</taxon>
        <taxon>Euteleostomi</taxon>
        <taxon>Actinopterygii</taxon>
        <taxon>Neopterygii</taxon>
        <taxon>Teleostei</taxon>
        <taxon>Ostariophysi</taxon>
        <taxon>Cypriniformes</taxon>
        <taxon>Cyprinidae</taxon>
        <taxon>Labeoninae</taxon>
        <taxon>Labeonini</taxon>
        <taxon>Cirrhinus</taxon>
    </lineage>
</organism>
<keyword evidence="2" id="KW-1185">Reference proteome</keyword>
<name>A0ABR3ML06_9TELE</name>
<protein>
    <recommendedName>
        <fullName evidence="3">Secreted protein</fullName>
    </recommendedName>
</protein>
<accession>A0ABR3ML06</accession>
<evidence type="ECO:0008006" key="3">
    <source>
        <dbReference type="Google" id="ProtNLM"/>
    </source>
</evidence>
<reference evidence="1 2" key="1">
    <citation type="submission" date="2023-09" db="EMBL/GenBank/DDBJ databases">
        <authorList>
            <person name="Wang M."/>
        </authorList>
    </citation>
    <scope>NUCLEOTIDE SEQUENCE [LARGE SCALE GENOMIC DNA]</scope>
    <source>
        <strain evidence="1">GT-2023</strain>
        <tissue evidence="1">Liver</tissue>
    </source>
</reference>
<sequence length="91" mass="10029">MRDCLFAAVCFQSHEPVFGFTSAGLCAYESSPAFLFVFSLVCLCQNATQIIPRAYAITESRIIDVERRYSRKGRGAYTVSPGITGVSLCFD</sequence>
<proteinExistence type="predicted"/>
<dbReference type="EMBL" id="JAYMGO010000011">
    <property type="protein sequence ID" value="KAL1265306.1"/>
    <property type="molecule type" value="Genomic_DNA"/>
</dbReference>